<dbReference type="RefSeq" id="WP_012854118.1">
    <property type="nucleotide sequence ID" value="NC_013510.1"/>
</dbReference>
<dbReference type="PANTHER" id="PTHR36221">
    <property type="entry name" value="DUF742 DOMAIN-CONTAINING PROTEIN"/>
    <property type="match status" value="1"/>
</dbReference>
<protein>
    <recommendedName>
        <fullName evidence="3">DUF742 domain-containing protein</fullName>
    </recommendedName>
</protein>
<keyword evidence="2" id="KW-1185">Reference proteome</keyword>
<dbReference type="OrthoDB" id="4274007at2"/>
<dbReference type="AlphaFoldDB" id="D1AD25"/>
<dbReference type="EMBL" id="CP001738">
    <property type="protein sequence ID" value="ACY99334.1"/>
    <property type="molecule type" value="Genomic_DNA"/>
</dbReference>
<dbReference type="Proteomes" id="UP000001918">
    <property type="component" value="Chromosome"/>
</dbReference>
<evidence type="ECO:0000313" key="2">
    <source>
        <dbReference type="Proteomes" id="UP000001918"/>
    </source>
</evidence>
<dbReference type="PANTHER" id="PTHR36221:SF1">
    <property type="entry name" value="DUF742 DOMAIN-CONTAINING PROTEIN"/>
    <property type="match status" value="1"/>
</dbReference>
<gene>
    <name evidence="1" type="ordered locus">Tcur_3803</name>
</gene>
<evidence type="ECO:0000313" key="1">
    <source>
        <dbReference type="EMBL" id="ACY99334.1"/>
    </source>
</evidence>
<reference evidence="1 2" key="1">
    <citation type="journal article" date="2011" name="Stand. Genomic Sci.">
        <title>Complete genome sequence of Thermomonospora curvata type strain (B9).</title>
        <authorList>
            <person name="Chertkov O."/>
            <person name="Sikorski J."/>
            <person name="Nolan M."/>
            <person name="Lapidus A."/>
            <person name="Lucas S."/>
            <person name="Del Rio T.G."/>
            <person name="Tice H."/>
            <person name="Cheng J.F."/>
            <person name="Goodwin L."/>
            <person name="Pitluck S."/>
            <person name="Liolios K."/>
            <person name="Ivanova N."/>
            <person name="Mavromatis K."/>
            <person name="Mikhailova N."/>
            <person name="Ovchinnikova G."/>
            <person name="Pati A."/>
            <person name="Chen A."/>
            <person name="Palaniappan K."/>
            <person name="Djao O.D."/>
            <person name="Land M."/>
            <person name="Hauser L."/>
            <person name="Chang Y.J."/>
            <person name="Jeffries C.D."/>
            <person name="Brettin T."/>
            <person name="Han C."/>
            <person name="Detter J.C."/>
            <person name="Rohde M."/>
            <person name="Goker M."/>
            <person name="Woyke T."/>
            <person name="Bristow J."/>
            <person name="Eisen J.A."/>
            <person name="Markowitz V."/>
            <person name="Hugenholtz P."/>
            <person name="Klenk H.P."/>
            <person name="Kyrpides N.C."/>
        </authorList>
    </citation>
    <scope>NUCLEOTIDE SEQUENCE [LARGE SCALE GENOMIC DNA]</scope>
    <source>
        <strain evidence="2">ATCC 19995 / DSM 43183 / JCM 3096 / KCTC 9072 / NBRC 15933 / NCIMB 10081 / Henssen B9</strain>
    </source>
</reference>
<dbReference type="STRING" id="471852.Tcur_3803"/>
<accession>D1AD25</accession>
<dbReference type="InterPro" id="IPR007995">
    <property type="entry name" value="DUF742"/>
</dbReference>
<dbReference type="Pfam" id="PF05331">
    <property type="entry name" value="DUF742"/>
    <property type="match status" value="2"/>
</dbReference>
<proteinExistence type="predicted"/>
<evidence type="ECO:0008006" key="3">
    <source>
        <dbReference type="Google" id="ProtNLM"/>
    </source>
</evidence>
<name>D1AD25_THECD</name>
<organism evidence="1 2">
    <name type="scientific">Thermomonospora curvata (strain ATCC 19995 / DSM 43183 / JCM 3096 / KCTC 9072 / NBRC 15933 / NCIMB 10081 / Henssen B9)</name>
    <dbReference type="NCBI Taxonomy" id="471852"/>
    <lineage>
        <taxon>Bacteria</taxon>
        <taxon>Bacillati</taxon>
        <taxon>Actinomycetota</taxon>
        <taxon>Actinomycetes</taxon>
        <taxon>Streptosporangiales</taxon>
        <taxon>Thermomonosporaceae</taxon>
        <taxon>Thermomonospora</taxon>
    </lineage>
</organism>
<dbReference type="KEGG" id="tcu:Tcur_3803"/>
<dbReference type="eggNOG" id="COG1846">
    <property type="taxonomic scope" value="Bacteria"/>
</dbReference>
<sequence length="140" mass="15258">MTGQRHGHDPAEPMVRPYVLTRGRVQPGQGSFDVITQVVATSEPSPEEHRELSPEHLEILRLCQEPRSVAELAAQFGRGAEPAGEFSASPAAGAGLPISVVRVLLGDLLERGHIQVQEPEADNLRRIDLYKEIIVGLRAL</sequence>
<dbReference type="HOGENOM" id="CLU_074078_3_0_11"/>